<proteinExistence type="predicted"/>
<feature type="compositionally biased region" description="Low complexity" evidence="1">
    <location>
        <begin position="12"/>
        <end position="46"/>
    </location>
</feature>
<dbReference type="Pfam" id="PF20178">
    <property type="entry name" value="ToxA_N"/>
    <property type="match status" value="2"/>
</dbReference>
<dbReference type="InterPro" id="IPR046673">
    <property type="entry name" value="ToxA_N"/>
</dbReference>
<feature type="domain" description="Dermonecrotic toxin N-terminal" evidence="2">
    <location>
        <begin position="502"/>
        <end position="763"/>
    </location>
</feature>
<accession>A0A0R3A9F7</accession>
<evidence type="ECO:0000313" key="4">
    <source>
        <dbReference type="Proteomes" id="UP000050852"/>
    </source>
</evidence>
<comment type="caution">
    <text evidence="3">The sequence shown here is derived from an EMBL/GenBank/DDBJ whole genome shotgun (WGS) entry which is preliminary data.</text>
</comment>
<dbReference type="PATRIC" id="fig|1615673.3.peg.5413"/>
<feature type="region of interest" description="Disordered" evidence="1">
    <location>
        <begin position="1"/>
        <end position="57"/>
    </location>
</feature>
<dbReference type="SUPFAM" id="SSF159501">
    <property type="entry name" value="EreA/ChaN-like"/>
    <property type="match status" value="1"/>
</dbReference>
<reference evidence="3 4" key="1">
    <citation type="submission" date="2015-02" db="EMBL/GenBank/DDBJ databases">
        <title>Two Pseudomonas sp. nov., isolated from raw milk.</title>
        <authorList>
            <person name="Wenning M."/>
            <person name="von Neubeck M."/>
            <person name="Huptas C."/>
            <person name="Scherer S."/>
        </authorList>
    </citation>
    <scope>NUCLEOTIDE SEQUENCE [LARGE SCALE GENOMIC DNA]</scope>
    <source>
        <strain evidence="3 4">DSM 29164</strain>
    </source>
</reference>
<name>A0A0R3A9F7_9PSED</name>
<dbReference type="EMBL" id="JYLN01000009">
    <property type="protein sequence ID" value="KRP69925.1"/>
    <property type="molecule type" value="Genomic_DNA"/>
</dbReference>
<evidence type="ECO:0000259" key="2">
    <source>
        <dbReference type="Pfam" id="PF20178"/>
    </source>
</evidence>
<dbReference type="OrthoDB" id="7011165at2"/>
<feature type="region of interest" description="Disordered" evidence="1">
    <location>
        <begin position="1074"/>
        <end position="1095"/>
    </location>
</feature>
<dbReference type="Gene3D" id="3.40.50.11550">
    <property type="match status" value="1"/>
</dbReference>
<sequence>MFSPAQALAARSQQQTLSTSAVTASSSSPTYSGTTPELTPAPTYAPDTPPVPTSPGIARAQMRYPKLEKHFKPSKQLAYTVEHGLLTQDMQRLHNQQPSFKTFIQAQLEHAFPDVRPLNAETMSVNRYRVDGDRESLASSEPLMTALAKTVQDILANPNKLMRPERDIKVEFTHRTSLADLAMPAATAGTLQSIARSIATQYPQAIEQYWNTPSPVHEDPRKHESPLNQLLTLHKRQLSSLAALRFSDQTLSAESKALIDDALRYPTLDAREKKFAHGDRLGVYPITIDDQTERGAMLAGAFLITKSDGSHATSPTWPNGRALELNDTNGPVVLYTPGEGFEEFATPAQARQALADRLDQGGTQAELLLQTLAPSLQNRADGFSGDDLMRSVLPSSGDVLAEAVPWMLRRQQAEINAGLGKALAPGNTLNPLLDSTSLQAIDNAADWSYLLDGSNAMLARDAKLADKNQPEWLKNLTPVQETVFSHLERVQDKSLDTLAPLLEKIPSLGAFSRDRLNAAINQQYPNAKVDADQLKVQVHTRTGIHGGRGTGEPLYSKQDSVSLTDLALNNPSGFPAIERGKFSDIKMTLRLLDTQGEPVLDLAGKPVTLDTDDLKKLVNDTDVGGEYTKLLKREMATDTESGSAAQLRTAWKASLEGAMFKEAFLAELNPDAYKEQAHENTTTKRAAQWVDAVMEHPDPATRPQVDGKNIVANSLVHRGLAVQGVMVIGNQTDSSLVLYTPKAPDGITFREVADHNALDTLLAKGEWASYIAKRKSPVSKDDIAQFMDALKSTAYNPSNLISPELIISSVKLLGSAISLKAIDGDVQDHLYKQHVQMVIDRADHQSVSSAEVAKQSTLNKIEFGIEVALIFADLIPVVGKGVSTGVRLGKAGVTALRANSRILPHLIKKPGLARAIYSDFTLAASGITNLRAAPMRPVLRSTGLSGPLAPRSGPRALPSPPNPPLAGASTSSGISTIATRPSTTAALPNRDLSAYTVPNEVISEQRLRPDGTYNVGDNWYVRYTDSTGTNRVYQIDSVFHARNGQVNIIDPNAPPTAPRGSRIVASLQSAGNGEWRLSELPGGRGKRGRTAPPSDEYVDRMLSGTATEDITGGPTVSRPLRRWFTRDVNNYYNDLATNGLPARPTMPIMTINSAPEEAIRNTLSQPGVRGLVVGELHDEPAAFQLVIDQMKSLADCGVTTLYLEGAIYPPSFTGVNHADVLPSEAHYLIDRAYRQEFSGGPTMADVISEANKHGINVVGIEHPLLTSHADNYADWQRRPTKFFERLRELNYFATRIIEKLPAGEKYVALVGNAHMNTYGGVPGIAELTGGVGMSVTPTLKGGSSLVSQPPNTPPPPLKFMHGTNIYDTPGDISIAYNIDSLTV</sequence>
<dbReference type="CDD" id="cd14729">
    <property type="entry name" value="RtxA-like"/>
    <property type="match status" value="1"/>
</dbReference>
<gene>
    <name evidence="3" type="ORF">TX23_21385</name>
</gene>
<evidence type="ECO:0000256" key="1">
    <source>
        <dbReference type="SAM" id="MobiDB-lite"/>
    </source>
</evidence>
<feature type="domain" description="Dermonecrotic toxin N-terminal" evidence="2">
    <location>
        <begin position="188"/>
        <end position="367"/>
    </location>
</feature>
<feature type="compositionally biased region" description="Low complexity" evidence="1">
    <location>
        <begin position="965"/>
        <end position="979"/>
    </location>
</feature>
<protein>
    <recommendedName>
        <fullName evidence="2">Dermonecrotic toxin N-terminal domain-containing protein</fullName>
    </recommendedName>
</protein>
<organism evidence="3 4">
    <name type="scientific">Pseudomonas paralactis</name>
    <dbReference type="NCBI Taxonomy" id="1615673"/>
    <lineage>
        <taxon>Bacteria</taxon>
        <taxon>Pseudomonadati</taxon>
        <taxon>Pseudomonadota</taxon>
        <taxon>Gammaproteobacteria</taxon>
        <taxon>Pseudomonadales</taxon>
        <taxon>Pseudomonadaceae</taxon>
        <taxon>Pseudomonas</taxon>
    </lineage>
</organism>
<feature type="region of interest" description="Disordered" evidence="1">
    <location>
        <begin position="941"/>
        <end position="983"/>
    </location>
</feature>
<dbReference type="Proteomes" id="UP000050852">
    <property type="component" value="Unassembled WGS sequence"/>
</dbReference>
<evidence type="ECO:0000313" key="3">
    <source>
        <dbReference type="EMBL" id="KRP69925.1"/>
    </source>
</evidence>